<dbReference type="SMART" id="SM00320">
    <property type="entry name" value="WD40"/>
    <property type="match status" value="14"/>
</dbReference>
<proteinExistence type="predicted"/>
<feature type="repeat" description="WD" evidence="3">
    <location>
        <begin position="882"/>
        <end position="923"/>
    </location>
</feature>
<keyword evidence="1 3" id="KW-0853">WD repeat</keyword>
<dbReference type="Gene3D" id="2.130.10.10">
    <property type="entry name" value="YVTN repeat-like/Quinoprotein amine dehydrogenase"/>
    <property type="match status" value="4"/>
</dbReference>
<dbReference type="Gene3D" id="1.25.40.370">
    <property type="match status" value="1"/>
</dbReference>
<dbReference type="InterPro" id="IPR011047">
    <property type="entry name" value="Quinoprotein_ADH-like_sf"/>
</dbReference>
<sequence>MRAGRLHRGAVVTLAATASIVAVLGGLAANEASSRSRWPGALDVLRQHPWPSLGLLSVLGLLLSLVLGRLEERARAGADDPPPPSPPIVPGWVIDRAEAYRVVFAVISRRRRAVGITTALEGAGGFGKTTLAELVCANRGVQRRFRGRVYIITVGREVRGRAAIAAKIGEVTRFVTGDTATFDDPALAGAHLGRLLNQRRRTLLVLDDVWEQEQLEPFLVGGARCVRLVTTRIPALLPSGAKRVHVDEMSPLQARRVLTWELPPVPEAVTQDLLRATGLWPLLLRMTNRLIMAEVDAGADPASAAADTLQRLQEQGPVGVDDPSAVLDLDDPKQRKKAVRATLEAATRLLPAGGSERFVELGVFAEHEAIPVPLVSQLWAVTGGLTATQSRDLCRTLNGLSLLTLSAAGGSQISLHDVIRQYLRSELGSHRLTVLNAALVNSVKANLAPATALTPSAPRPQVAWWEVTIGYLLDHLIDHLLAAGCATEAKALAMDLRWVEARLHHRGAAAPWRDLRRIGATITDERANDLARAAHLLGPTEPAHALSTILHSRLEPLVGWQDQVQARQIQSSYPTLLNRWAPPDIPDPAPLRTLTGVGAVNSVQVAPDGTWLVTISRIRNALHIWDRSSGAMTATLQPGLVRALALAPDGTWLATAGGFRGKVRIWDRATGALSATLNGAGIVRTMAIAPDGAWLATAGNSRKVRIWDRATGALTTTLKGTTAVTAMAIAPDGTWLAAAGLGKAVQLWDKGTNTHTTIKLPGQTGWIRAMAIAPDGTWLAAASEDGIVHICDRPSGTTETLSRHPDQVKTLAIAPQGAWLATISGDHTVQIWDRSTGDLNATFRHEDPVSAVAISPDFTWLATADEETVRLWDLTTGRPTTATDSAGGVNAVAIEPRGRWLVTAHNDRNIRLWPTDTPEPTTCAGHTGPVRALAITSNSREILSGGDDGILRIWHPNVVLDLDNSRRFLDLNTHHGIGAPFSGPADHTGGVMSVAIAPDTTWGASGGKGPALRIWERSGAKILRHTGSVTSVVIEPEGAWVVAATNAGVQIWDRSTGKAVKSLERTFRTSAVAIAPDGTWLATANRKYFYSTESELRIWDTFNWATIKVLKHVGIVSALAIAPDGAWLATASEDGTIRIWNRTSGKVVTIMRTDSHLNACTWTPTGLAVGGERGLYFYGFHPRSAGWNDG</sequence>
<protein>
    <recommendedName>
        <fullName evidence="8">NB-ARC domain-containing protein</fullName>
    </recommendedName>
</protein>
<dbReference type="Pfam" id="PF00400">
    <property type="entry name" value="WD40"/>
    <property type="match status" value="11"/>
</dbReference>
<evidence type="ECO:0000313" key="6">
    <source>
        <dbReference type="EMBL" id="GAA0973353.1"/>
    </source>
</evidence>
<dbReference type="Gene3D" id="1.10.10.10">
    <property type="entry name" value="Winged helix-like DNA-binding domain superfamily/Winged helix DNA-binding domain"/>
    <property type="match status" value="1"/>
</dbReference>
<feature type="repeat" description="WD" evidence="3">
    <location>
        <begin position="683"/>
        <end position="717"/>
    </location>
</feature>
<evidence type="ECO:0000259" key="4">
    <source>
        <dbReference type="Pfam" id="PF00931"/>
    </source>
</evidence>
<feature type="repeat" description="WD" evidence="3">
    <location>
        <begin position="801"/>
        <end position="842"/>
    </location>
</feature>
<feature type="domain" description="APAF-1 helical" evidence="5">
    <location>
        <begin position="471"/>
        <end position="538"/>
    </location>
</feature>
<accession>A0ABN1S4S5</accession>
<dbReference type="PRINTS" id="PR00364">
    <property type="entry name" value="DISEASERSIST"/>
</dbReference>
<evidence type="ECO:0000256" key="3">
    <source>
        <dbReference type="PROSITE-ProRule" id="PRU00221"/>
    </source>
</evidence>
<dbReference type="Gene3D" id="3.40.50.300">
    <property type="entry name" value="P-loop containing nucleotide triphosphate hydrolases"/>
    <property type="match status" value="1"/>
</dbReference>
<dbReference type="CDD" id="cd00200">
    <property type="entry name" value="WD40"/>
    <property type="match status" value="1"/>
</dbReference>
<feature type="repeat" description="WD" evidence="3">
    <location>
        <begin position="1109"/>
        <end position="1150"/>
    </location>
</feature>
<keyword evidence="7" id="KW-1185">Reference proteome</keyword>
<feature type="repeat" description="WD" evidence="3">
    <location>
        <begin position="842"/>
        <end position="882"/>
    </location>
</feature>
<evidence type="ECO:0000313" key="7">
    <source>
        <dbReference type="Proteomes" id="UP001500033"/>
    </source>
</evidence>
<dbReference type="InterPro" id="IPR015943">
    <property type="entry name" value="WD40/YVTN_repeat-like_dom_sf"/>
</dbReference>
<evidence type="ECO:0008006" key="8">
    <source>
        <dbReference type="Google" id="ProtNLM"/>
    </source>
</evidence>
<gene>
    <name evidence="6" type="ORF">GCM10009576_018660</name>
</gene>
<dbReference type="Pfam" id="PF00931">
    <property type="entry name" value="NB-ARC"/>
    <property type="match status" value="1"/>
</dbReference>
<dbReference type="PANTHER" id="PTHR19848">
    <property type="entry name" value="WD40 REPEAT PROTEIN"/>
    <property type="match status" value="1"/>
</dbReference>
<dbReference type="PANTHER" id="PTHR19848:SF8">
    <property type="entry name" value="F-BOX AND WD REPEAT DOMAIN CONTAINING 7"/>
    <property type="match status" value="1"/>
</dbReference>
<dbReference type="InterPro" id="IPR041452">
    <property type="entry name" value="APAF1_C"/>
</dbReference>
<dbReference type="SUPFAM" id="SSF50998">
    <property type="entry name" value="Quinoprotein alcohol dehydrogenase-like"/>
    <property type="match status" value="1"/>
</dbReference>
<dbReference type="SUPFAM" id="SSF50978">
    <property type="entry name" value="WD40 repeat-like"/>
    <property type="match status" value="1"/>
</dbReference>
<feature type="repeat" description="WD" evidence="3">
    <location>
        <begin position="1022"/>
        <end position="1062"/>
    </location>
</feature>
<comment type="caution">
    <text evidence="6">The sequence shown here is derived from an EMBL/GenBank/DDBJ whole genome shotgun (WGS) entry which is preliminary data.</text>
</comment>
<evidence type="ECO:0000259" key="5">
    <source>
        <dbReference type="Pfam" id="PF17908"/>
    </source>
</evidence>
<dbReference type="PROSITE" id="PS50082">
    <property type="entry name" value="WD_REPEATS_2"/>
    <property type="match status" value="8"/>
</dbReference>
<name>A0ABN1S4S5_9ACTN</name>
<dbReference type="InterPro" id="IPR002182">
    <property type="entry name" value="NB-ARC"/>
</dbReference>
<dbReference type="EMBL" id="BAAAIE010000008">
    <property type="protein sequence ID" value="GAA0973353.1"/>
    <property type="molecule type" value="Genomic_DNA"/>
</dbReference>
<dbReference type="InterPro" id="IPR036388">
    <property type="entry name" value="WH-like_DNA-bd_sf"/>
</dbReference>
<dbReference type="SUPFAM" id="SSF52540">
    <property type="entry name" value="P-loop containing nucleoside triphosphate hydrolases"/>
    <property type="match status" value="1"/>
</dbReference>
<dbReference type="PROSITE" id="PS50294">
    <property type="entry name" value="WD_REPEATS_REGION"/>
    <property type="match status" value="3"/>
</dbReference>
<evidence type="ECO:0000256" key="1">
    <source>
        <dbReference type="ARBA" id="ARBA00022574"/>
    </source>
</evidence>
<dbReference type="Proteomes" id="UP001500033">
    <property type="component" value="Unassembled WGS sequence"/>
</dbReference>
<reference evidence="7" key="1">
    <citation type="journal article" date="2019" name="Int. J. Syst. Evol. Microbiol.">
        <title>The Global Catalogue of Microorganisms (GCM) 10K type strain sequencing project: providing services to taxonomists for standard genome sequencing and annotation.</title>
        <authorList>
            <consortium name="The Broad Institute Genomics Platform"/>
            <consortium name="The Broad Institute Genome Sequencing Center for Infectious Disease"/>
            <person name="Wu L."/>
            <person name="Ma J."/>
        </authorList>
    </citation>
    <scope>NUCLEOTIDE SEQUENCE [LARGE SCALE GENOMIC DNA]</scope>
    <source>
        <strain evidence="7">JCM 11445</strain>
    </source>
</reference>
<feature type="repeat" description="WD" evidence="3">
    <location>
        <begin position="923"/>
        <end position="954"/>
    </location>
</feature>
<organism evidence="6 7">
    <name type="scientific">Streptomyces rhizosphaericus</name>
    <dbReference type="NCBI Taxonomy" id="114699"/>
    <lineage>
        <taxon>Bacteria</taxon>
        <taxon>Bacillati</taxon>
        <taxon>Actinomycetota</taxon>
        <taxon>Actinomycetes</taxon>
        <taxon>Kitasatosporales</taxon>
        <taxon>Streptomycetaceae</taxon>
        <taxon>Streptomyces</taxon>
        <taxon>Streptomyces violaceusniger group</taxon>
    </lineage>
</organism>
<keyword evidence="2" id="KW-0677">Repeat</keyword>
<dbReference type="InterPro" id="IPR027417">
    <property type="entry name" value="P-loop_NTPase"/>
</dbReference>
<evidence type="ECO:0000256" key="2">
    <source>
        <dbReference type="ARBA" id="ARBA00022737"/>
    </source>
</evidence>
<dbReference type="InterPro" id="IPR036322">
    <property type="entry name" value="WD40_repeat_dom_sf"/>
</dbReference>
<dbReference type="InterPro" id="IPR001680">
    <property type="entry name" value="WD40_rpt"/>
</dbReference>
<feature type="repeat" description="WD" evidence="3">
    <location>
        <begin position="984"/>
        <end position="1025"/>
    </location>
</feature>
<dbReference type="Pfam" id="PF17908">
    <property type="entry name" value="APAF1_C"/>
    <property type="match status" value="1"/>
</dbReference>
<feature type="domain" description="NB-ARC" evidence="4">
    <location>
        <begin position="118"/>
        <end position="233"/>
    </location>
</feature>